<dbReference type="Pfam" id="PF03478">
    <property type="entry name" value="Beta-prop_KIB1-4"/>
    <property type="match status" value="1"/>
</dbReference>
<dbReference type="Proteomes" id="UP001153555">
    <property type="component" value="Unassembled WGS sequence"/>
</dbReference>
<comment type="caution">
    <text evidence="2">The sequence shown here is derived from an EMBL/GenBank/DDBJ whole genome shotgun (WGS) entry which is preliminary data.</text>
</comment>
<reference evidence="2" key="1">
    <citation type="submission" date="2019-12" db="EMBL/GenBank/DDBJ databases">
        <authorList>
            <person name="Scholes J."/>
        </authorList>
    </citation>
    <scope>NUCLEOTIDE SEQUENCE</scope>
</reference>
<organism evidence="2 3">
    <name type="scientific">Striga hermonthica</name>
    <name type="common">Purple witchweed</name>
    <name type="synonym">Buchnera hermonthica</name>
    <dbReference type="NCBI Taxonomy" id="68872"/>
    <lineage>
        <taxon>Eukaryota</taxon>
        <taxon>Viridiplantae</taxon>
        <taxon>Streptophyta</taxon>
        <taxon>Embryophyta</taxon>
        <taxon>Tracheophyta</taxon>
        <taxon>Spermatophyta</taxon>
        <taxon>Magnoliopsida</taxon>
        <taxon>eudicotyledons</taxon>
        <taxon>Gunneridae</taxon>
        <taxon>Pentapetalae</taxon>
        <taxon>asterids</taxon>
        <taxon>lamiids</taxon>
        <taxon>Lamiales</taxon>
        <taxon>Orobanchaceae</taxon>
        <taxon>Buchnereae</taxon>
        <taxon>Striga</taxon>
    </lineage>
</organism>
<dbReference type="InterPro" id="IPR050942">
    <property type="entry name" value="F-box_BR-signaling"/>
</dbReference>
<dbReference type="AlphaFoldDB" id="A0A9N7MVM2"/>
<evidence type="ECO:0000313" key="3">
    <source>
        <dbReference type="Proteomes" id="UP001153555"/>
    </source>
</evidence>
<protein>
    <recommendedName>
        <fullName evidence="1">KIB1-4 beta-propeller domain-containing protein</fullName>
    </recommendedName>
</protein>
<name>A0A9N7MVM2_STRHE</name>
<evidence type="ECO:0000259" key="1">
    <source>
        <dbReference type="Pfam" id="PF03478"/>
    </source>
</evidence>
<evidence type="ECO:0000313" key="2">
    <source>
        <dbReference type="EMBL" id="CAA0820133.1"/>
    </source>
</evidence>
<dbReference type="PANTHER" id="PTHR44259:SF37">
    <property type="entry name" value="DUF1618 DOMAIN-CONTAINING PROTEIN"/>
    <property type="match status" value="1"/>
</dbReference>
<gene>
    <name evidence="2" type="ORF">SHERM_01371</name>
</gene>
<feature type="domain" description="KIB1-4 beta-propeller" evidence="1">
    <location>
        <begin position="113"/>
        <end position="413"/>
    </location>
</feature>
<dbReference type="PANTHER" id="PTHR44259">
    <property type="entry name" value="OS07G0183000 PROTEIN-RELATED"/>
    <property type="match status" value="1"/>
</dbReference>
<dbReference type="InterPro" id="IPR005174">
    <property type="entry name" value="KIB1-4_b-propeller"/>
</dbReference>
<keyword evidence="3" id="KW-1185">Reference proteome</keyword>
<sequence>MASSFSLTGSICRKWFAGIANCPIGGKLMSRSCSSAECCRYRLNSSFYRKGMSTLAKPNPSPSSSPWLMLQPAFDVDASGAASRSYKFYRLADNKIVTLSTGKSSKEREITNPLIEFRGSSHGWLALYDHSRLDVFLYNPITGHHISLPPFGHFPDYPPTSKGLYNKVILSCSPDEGSNCRAIMIYNNVAALAFCCPGFSKEWTRIGDHHWFDQDSGRAVFWGYADCVYSTRHEALFCLTRLGVLESWDIRDPQSPRAVKIAEVSQEGGRLSYPRTGKKKFWLVSSRMESLVVAGEDLLVVTQYVVDSFYFDGLYVDGNAQYILAEELGLPGVTVDFDVHKYDPEDGELKYVEGSGSCLGGWALFVGLHSDAVALPAAEFPELKPNSIYFSNATEDASIEHLLTGGHDIGIFNYENKTVPPCYFPCDPKNLRKTYPAPMWYVRPKS</sequence>
<dbReference type="OrthoDB" id="642536at2759"/>
<proteinExistence type="predicted"/>
<dbReference type="EMBL" id="CACSLK010020336">
    <property type="protein sequence ID" value="CAA0820133.1"/>
    <property type="molecule type" value="Genomic_DNA"/>
</dbReference>
<accession>A0A9N7MVM2</accession>